<dbReference type="STRING" id="479434.Sthe_1394"/>
<keyword evidence="5 9" id="KW-0697">Rotamase</keyword>
<dbReference type="KEGG" id="sti:Sthe_1394"/>
<dbReference type="NCBIfam" id="TIGR00115">
    <property type="entry name" value="tig"/>
    <property type="match status" value="1"/>
</dbReference>
<dbReference type="GO" id="GO:0051301">
    <property type="term" value="P:cell division"/>
    <property type="evidence" value="ECO:0007669"/>
    <property type="project" value="UniProtKB-KW"/>
</dbReference>
<dbReference type="Gene3D" id="3.10.50.40">
    <property type="match status" value="1"/>
</dbReference>
<dbReference type="GO" id="GO:0003755">
    <property type="term" value="F:peptidyl-prolyl cis-trans isomerase activity"/>
    <property type="evidence" value="ECO:0007669"/>
    <property type="project" value="UniProtKB-UniRule"/>
</dbReference>
<organism evidence="14 15">
    <name type="scientific">Sphaerobacter thermophilus (strain ATCC 49802 / DSM 20745 / KCCM 41009 / NCIMB 13125 / S 6022)</name>
    <dbReference type="NCBI Taxonomy" id="479434"/>
    <lineage>
        <taxon>Bacteria</taxon>
        <taxon>Pseudomonadati</taxon>
        <taxon>Thermomicrobiota</taxon>
        <taxon>Thermomicrobia</taxon>
        <taxon>Sphaerobacterales</taxon>
        <taxon>Sphaerobacterineae</taxon>
        <taxon>Sphaerobacteraceae</taxon>
        <taxon>Sphaerobacter</taxon>
    </lineage>
</organism>
<dbReference type="Pfam" id="PF05697">
    <property type="entry name" value="Trigger_N"/>
    <property type="match status" value="1"/>
</dbReference>
<dbReference type="Pfam" id="PF00254">
    <property type="entry name" value="FKBP_C"/>
    <property type="match status" value="1"/>
</dbReference>
<dbReference type="eggNOG" id="COG0544">
    <property type="taxonomic scope" value="Bacteria"/>
</dbReference>
<dbReference type="SUPFAM" id="SSF102735">
    <property type="entry name" value="Trigger factor ribosome-binding domain"/>
    <property type="match status" value="1"/>
</dbReference>
<feature type="domain" description="Trigger factor C-terminal" evidence="13">
    <location>
        <begin position="262"/>
        <end position="422"/>
    </location>
</feature>
<dbReference type="InterPro" id="IPR008881">
    <property type="entry name" value="Trigger_fac_ribosome-bd_bac"/>
</dbReference>
<dbReference type="InterPro" id="IPR001179">
    <property type="entry name" value="PPIase_FKBP_dom"/>
</dbReference>
<name>D1C3L2_SPHTD</name>
<dbReference type="EC" id="5.2.1.8" evidence="3 9"/>
<dbReference type="PANTHER" id="PTHR30560:SF3">
    <property type="entry name" value="TRIGGER FACTOR-LIKE PROTEIN TIG, CHLOROPLASTIC"/>
    <property type="match status" value="1"/>
</dbReference>
<keyword evidence="9" id="KW-0963">Cytoplasm</keyword>
<dbReference type="GO" id="GO:0043022">
    <property type="term" value="F:ribosome binding"/>
    <property type="evidence" value="ECO:0007669"/>
    <property type="project" value="TreeGrafter"/>
</dbReference>
<comment type="subcellular location">
    <subcellularLocation>
        <location evidence="9">Cytoplasm</location>
    </subcellularLocation>
    <text evidence="9">About half TF is bound to the ribosome near the polypeptide exit tunnel while the other half is free in the cytoplasm.</text>
</comment>
<dbReference type="GO" id="GO:0015031">
    <property type="term" value="P:protein transport"/>
    <property type="evidence" value="ECO:0007669"/>
    <property type="project" value="UniProtKB-UniRule"/>
</dbReference>
<evidence type="ECO:0000313" key="15">
    <source>
        <dbReference type="Proteomes" id="UP000002027"/>
    </source>
</evidence>
<dbReference type="RefSeq" id="WP_012871876.1">
    <property type="nucleotide sequence ID" value="NC_013523.1"/>
</dbReference>
<keyword evidence="9" id="KW-0132">Cell division</keyword>
<comment type="similarity">
    <text evidence="2 9">Belongs to the FKBP-type PPIase family. Tig subfamily.</text>
</comment>
<sequence>MRVSVEKLPQSSVRLDIVADPDEFNQALDRAFRRVNQQVRIPGFRPGKAPRFILEQRLGREVLVEEAQREIMDTLYRRALDQENLIPVSDPEVDIYQDEPVGFRVEVQVYPEVDLGDYRAIRLDPREVEVTDADVDEALADVQRANAVWVEPAEKRTPNDGDQVIIDLEVTRDGEPFQEPLRGADFVLGESSLFPEIEEAIKSLHPGETAEFDITFEENDEKVSPEIRGTTLHYRLTLNEVKERELPELDDDLAKSVGDYETLDELRAAIREDLLRSRALAARAEFYEQAVEALAKQATLEIPEAMVTSQLDREVEQLRTRLTQQGSSLEEYLRFEGQTLEEFKESRREDAVRRLRNTLVLEAFAEAEGIDIGAEDLTAEIERLSNQSQNPEQMRQIYSSPYFTDLLMSELKDRKVMERLVELVTEGRGAVIGEAAEVLARAEAGVAAEPEQAAAESEDDETADTEDTQDTQETQDAEDASAEAAPEDGAAVTVGAAEEPSAAPAEEEADEAESQESTG</sequence>
<evidence type="ECO:0000256" key="6">
    <source>
        <dbReference type="ARBA" id="ARBA00023186"/>
    </source>
</evidence>
<dbReference type="SUPFAM" id="SSF54534">
    <property type="entry name" value="FKBP-like"/>
    <property type="match status" value="1"/>
</dbReference>
<dbReference type="HAMAP" id="MF_00303">
    <property type="entry name" value="Trigger_factor_Tig"/>
    <property type="match status" value="1"/>
</dbReference>
<reference evidence="14 15" key="2">
    <citation type="journal article" date="2010" name="Stand. Genomic Sci.">
        <title>Complete genome sequence of Desulfohalobium retbaense type strain (HR(100)).</title>
        <authorList>
            <person name="Spring S."/>
            <person name="Nolan M."/>
            <person name="Lapidus A."/>
            <person name="Glavina Del Rio T."/>
            <person name="Copeland A."/>
            <person name="Tice H."/>
            <person name="Cheng J.F."/>
            <person name="Lucas S."/>
            <person name="Land M."/>
            <person name="Chen F."/>
            <person name="Bruce D."/>
            <person name="Goodwin L."/>
            <person name="Pitluck S."/>
            <person name="Ivanova N."/>
            <person name="Mavromatis K."/>
            <person name="Mikhailova N."/>
            <person name="Pati A."/>
            <person name="Chen A."/>
            <person name="Palaniappan K."/>
            <person name="Hauser L."/>
            <person name="Chang Y.J."/>
            <person name="Jeffries C.D."/>
            <person name="Munk C."/>
            <person name="Kiss H."/>
            <person name="Chain P."/>
            <person name="Han C."/>
            <person name="Brettin T."/>
            <person name="Detter J.C."/>
            <person name="Schuler E."/>
            <person name="Goker M."/>
            <person name="Rohde M."/>
            <person name="Bristow J."/>
            <person name="Eisen J.A."/>
            <person name="Markowitz V."/>
            <person name="Hugenholtz P."/>
            <person name="Kyrpides N.C."/>
            <person name="Klenk H.P."/>
        </authorList>
    </citation>
    <scope>NUCLEOTIDE SEQUENCE [LARGE SCALE GENOMIC DNA]</scope>
    <source>
        <strain evidence="15">ATCC 49802 / DSM 20745 / S 6022</strain>
    </source>
</reference>
<feature type="compositionally biased region" description="Low complexity" evidence="10">
    <location>
        <begin position="443"/>
        <end position="455"/>
    </location>
</feature>
<gene>
    <name evidence="9" type="primary">tig</name>
    <name evidence="14" type="ordered locus">Sthe_1394</name>
</gene>
<dbReference type="EMBL" id="CP001823">
    <property type="protein sequence ID" value="ACZ38829.1"/>
    <property type="molecule type" value="Genomic_DNA"/>
</dbReference>
<evidence type="ECO:0000313" key="14">
    <source>
        <dbReference type="EMBL" id="ACZ38829.1"/>
    </source>
</evidence>
<dbReference type="HOGENOM" id="CLU_033058_3_1_0"/>
<dbReference type="FunCoup" id="D1C3L2">
    <property type="interactions" value="532"/>
</dbReference>
<evidence type="ECO:0000256" key="2">
    <source>
        <dbReference type="ARBA" id="ARBA00005464"/>
    </source>
</evidence>
<evidence type="ECO:0000256" key="7">
    <source>
        <dbReference type="ARBA" id="ARBA00023235"/>
    </source>
</evidence>
<dbReference type="InterPro" id="IPR027304">
    <property type="entry name" value="Trigger_fact/SurA_dom_sf"/>
</dbReference>
<feature type="compositionally biased region" description="Acidic residues" evidence="10">
    <location>
        <begin position="505"/>
        <end position="519"/>
    </location>
</feature>
<evidence type="ECO:0000259" key="11">
    <source>
        <dbReference type="Pfam" id="PF00254"/>
    </source>
</evidence>
<evidence type="ECO:0000256" key="5">
    <source>
        <dbReference type="ARBA" id="ARBA00023110"/>
    </source>
</evidence>
<dbReference type="Proteomes" id="UP000002027">
    <property type="component" value="Chromosome 1"/>
</dbReference>
<keyword evidence="7 9" id="KW-0413">Isomerase</keyword>
<protein>
    <recommendedName>
        <fullName evidence="4 9">Trigger factor</fullName>
        <shortName evidence="9">TF</shortName>
        <ecNumber evidence="3 9">5.2.1.8</ecNumber>
    </recommendedName>
    <alternativeName>
        <fullName evidence="8 9">PPIase</fullName>
    </alternativeName>
</protein>
<dbReference type="GO" id="GO:0051083">
    <property type="term" value="P:'de novo' cotranslational protein folding"/>
    <property type="evidence" value="ECO:0007669"/>
    <property type="project" value="TreeGrafter"/>
</dbReference>
<accession>D1C3L2</accession>
<dbReference type="Gene3D" id="1.10.3120.10">
    <property type="entry name" value="Trigger factor, C-terminal domain"/>
    <property type="match status" value="1"/>
</dbReference>
<keyword evidence="9" id="KW-0131">Cell cycle</keyword>
<dbReference type="Pfam" id="PF05698">
    <property type="entry name" value="Trigger_C"/>
    <property type="match status" value="1"/>
</dbReference>
<comment type="domain">
    <text evidence="9">Consists of 3 domains; the N-terminus binds the ribosome, the middle domain has PPIase activity, while the C-terminus has intrinsic chaperone activity on its own.</text>
</comment>
<dbReference type="Gene3D" id="3.30.70.1050">
    <property type="entry name" value="Trigger factor ribosome-binding domain"/>
    <property type="match status" value="1"/>
</dbReference>
<dbReference type="InParanoid" id="D1C3L2"/>
<evidence type="ECO:0000256" key="10">
    <source>
        <dbReference type="SAM" id="MobiDB-lite"/>
    </source>
</evidence>
<feature type="domain" description="Trigger factor ribosome-binding bacterial" evidence="12">
    <location>
        <begin position="1"/>
        <end position="141"/>
    </location>
</feature>
<dbReference type="GO" id="GO:0043335">
    <property type="term" value="P:protein unfolding"/>
    <property type="evidence" value="ECO:0007669"/>
    <property type="project" value="TreeGrafter"/>
</dbReference>
<dbReference type="AlphaFoldDB" id="D1C3L2"/>
<feature type="compositionally biased region" description="Acidic residues" evidence="10">
    <location>
        <begin position="456"/>
        <end position="481"/>
    </location>
</feature>
<keyword evidence="15" id="KW-1185">Reference proteome</keyword>
<comment type="catalytic activity">
    <reaction evidence="1 9">
        <text>[protein]-peptidylproline (omega=180) = [protein]-peptidylproline (omega=0)</text>
        <dbReference type="Rhea" id="RHEA:16237"/>
        <dbReference type="Rhea" id="RHEA-COMP:10747"/>
        <dbReference type="Rhea" id="RHEA-COMP:10748"/>
        <dbReference type="ChEBI" id="CHEBI:83833"/>
        <dbReference type="ChEBI" id="CHEBI:83834"/>
        <dbReference type="EC" id="5.2.1.8"/>
    </reaction>
</comment>
<evidence type="ECO:0000256" key="9">
    <source>
        <dbReference type="HAMAP-Rule" id="MF_00303"/>
    </source>
</evidence>
<evidence type="ECO:0000256" key="1">
    <source>
        <dbReference type="ARBA" id="ARBA00000971"/>
    </source>
</evidence>
<proteinExistence type="inferred from homology"/>
<dbReference type="SUPFAM" id="SSF109998">
    <property type="entry name" value="Triger factor/SurA peptide-binding domain-like"/>
    <property type="match status" value="1"/>
</dbReference>
<evidence type="ECO:0000256" key="4">
    <source>
        <dbReference type="ARBA" id="ARBA00016902"/>
    </source>
</evidence>
<dbReference type="GO" id="GO:0044183">
    <property type="term" value="F:protein folding chaperone"/>
    <property type="evidence" value="ECO:0007669"/>
    <property type="project" value="TreeGrafter"/>
</dbReference>
<dbReference type="InterPro" id="IPR036611">
    <property type="entry name" value="Trigger_fac_ribosome-bd_sf"/>
</dbReference>
<dbReference type="OrthoDB" id="9767721at2"/>
<evidence type="ECO:0000256" key="8">
    <source>
        <dbReference type="ARBA" id="ARBA00029986"/>
    </source>
</evidence>
<dbReference type="InterPro" id="IPR046357">
    <property type="entry name" value="PPIase_dom_sf"/>
</dbReference>
<dbReference type="InterPro" id="IPR008880">
    <property type="entry name" value="Trigger_fac_C"/>
</dbReference>
<dbReference type="PANTHER" id="PTHR30560">
    <property type="entry name" value="TRIGGER FACTOR CHAPERONE AND PEPTIDYL-PROLYL CIS/TRANS ISOMERASE"/>
    <property type="match status" value="1"/>
</dbReference>
<feature type="region of interest" description="Disordered" evidence="10">
    <location>
        <begin position="443"/>
        <end position="519"/>
    </location>
</feature>
<dbReference type="InterPro" id="IPR037041">
    <property type="entry name" value="Trigger_fac_C_sf"/>
</dbReference>
<feature type="domain" description="PPIase FKBP-type" evidence="11">
    <location>
        <begin position="155"/>
        <end position="219"/>
    </location>
</feature>
<evidence type="ECO:0000259" key="12">
    <source>
        <dbReference type="Pfam" id="PF05697"/>
    </source>
</evidence>
<keyword evidence="6 9" id="KW-0143">Chaperone</keyword>
<dbReference type="InterPro" id="IPR005215">
    <property type="entry name" value="Trig_fac"/>
</dbReference>
<comment type="function">
    <text evidence="9">Involved in protein export. Acts as a chaperone by maintaining the newly synthesized protein in an open conformation. Functions as a peptidyl-prolyl cis-trans isomerase.</text>
</comment>
<dbReference type="GO" id="GO:0005737">
    <property type="term" value="C:cytoplasm"/>
    <property type="evidence" value="ECO:0007669"/>
    <property type="project" value="UniProtKB-SubCell"/>
</dbReference>
<reference evidence="15" key="1">
    <citation type="submission" date="2009-11" db="EMBL/GenBank/DDBJ databases">
        <title>The complete chromosome 1 of Sphaerobacter thermophilus DSM 20745.</title>
        <authorList>
            <person name="Lucas S."/>
            <person name="Copeland A."/>
            <person name="Lapidus A."/>
            <person name="Glavina del Rio T."/>
            <person name="Dalin E."/>
            <person name="Tice H."/>
            <person name="Bruce D."/>
            <person name="Goodwin L."/>
            <person name="Pitluck S."/>
            <person name="Kyrpides N."/>
            <person name="Mavromatis K."/>
            <person name="Ivanova N."/>
            <person name="Mikhailova N."/>
            <person name="LaButti K.M."/>
            <person name="Clum A."/>
            <person name="Sun H.I."/>
            <person name="Brettin T."/>
            <person name="Detter J.C."/>
            <person name="Han C."/>
            <person name="Larimer F."/>
            <person name="Land M."/>
            <person name="Hauser L."/>
            <person name="Markowitz V."/>
            <person name="Cheng J.F."/>
            <person name="Hugenholtz P."/>
            <person name="Woyke T."/>
            <person name="Wu D."/>
            <person name="Steenblock K."/>
            <person name="Schneider S."/>
            <person name="Pukall R."/>
            <person name="Goeker M."/>
            <person name="Klenk H.P."/>
            <person name="Eisen J.A."/>
        </authorList>
    </citation>
    <scope>NUCLEOTIDE SEQUENCE [LARGE SCALE GENOMIC DNA]</scope>
    <source>
        <strain evidence="15">ATCC 49802 / DSM 20745 / S 6022</strain>
    </source>
</reference>
<evidence type="ECO:0000256" key="3">
    <source>
        <dbReference type="ARBA" id="ARBA00013194"/>
    </source>
</evidence>
<feature type="compositionally biased region" description="Low complexity" evidence="10">
    <location>
        <begin position="482"/>
        <end position="504"/>
    </location>
</feature>
<evidence type="ECO:0000259" key="13">
    <source>
        <dbReference type="Pfam" id="PF05698"/>
    </source>
</evidence>